<gene>
    <name evidence="3" type="ORF">PHAMO_340068</name>
</gene>
<dbReference type="eggNOG" id="COG4675">
    <property type="taxonomic scope" value="Bacteria"/>
</dbReference>
<dbReference type="STRING" id="1150626.PHAMO_340068"/>
<dbReference type="SUPFAM" id="SSF88874">
    <property type="entry name" value="Receptor-binding domain of short tail fibre protein gp12"/>
    <property type="match status" value="1"/>
</dbReference>
<dbReference type="RefSeq" id="WP_002729838.1">
    <property type="nucleotide sequence ID" value="NZ_CAHP01000028.1"/>
</dbReference>
<evidence type="ECO:0000259" key="2">
    <source>
        <dbReference type="Pfam" id="PF07484"/>
    </source>
</evidence>
<protein>
    <recommendedName>
        <fullName evidence="2">Phage tail collar domain-containing protein</fullName>
    </recommendedName>
</protein>
<comment type="caution">
    <text evidence="3">The sequence shown here is derived from an EMBL/GenBank/DDBJ whole genome shotgun (WGS) entry which is preliminary data.</text>
</comment>
<feature type="region of interest" description="Disordered" evidence="1">
    <location>
        <begin position="1"/>
        <end position="30"/>
    </location>
</feature>
<dbReference type="InterPro" id="IPR037053">
    <property type="entry name" value="Phage_tail_collar_dom_sf"/>
</dbReference>
<evidence type="ECO:0000313" key="3">
    <source>
        <dbReference type="EMBL" id="CCG42195.1"/>
    </source>
</evidence>
<evidence type="ECO:0000256" key="1">
    <source>
        <dbReference type="SAM" id="MobiDB-lite"/>
    </source>
</evidence>
<dbReference type="Gene3D" id="3.90.1340.10">
    <property type="entry name" value="Phage tail collar domain"/>
    <property type="match status" value="1"/>
</dbReference>
<keyword evidence="4" id="KW-1185">Reference proteome</keyword>
<name>H8FV07_MAGML</name>
<dbReference type="InterPro" id="IPR011083">
    <property type="entry name" value="Phage_tail_collar_dom"/>
</dbReference>
<sequence length="806" mass="82733">MGKYAPPVGEAEGAPYVDESPELGRDGSPVPAAAIEWPQRELHYLIAAAGLSPNAADLTQVAQAIQRMIAAGASAVVIQRAAFAPGIVNGAPVRWDAGSGQFALARADGTAADLAVGFADVSQGAVYCFGRSRAGLFAGLTPGSRYYLSASGTLSTAPAADGVYAGIALSADTLFIDIDPGQQASSAVTIKGAAFAPDVVSGCPVRWGGSAGLWARSASNIQVPKNLLLNPEYFDGPGWSAYNIYVGRNASVSPYGATAAYKIYENNATSPRSLFQQISSDSAQILTASIWVAPAGRASVTLVLDDSTFKNGAFGAFNLNTGECYAQEIGLASGAKVSMVPHPRGGWVLTLTGRPTAIAGNQARFILHLTSAYSASGVLANADYPGDGASGLFIADAVLIPGPLAAPVVGIADVANSEIVLSGDTRPGLLGGLVPGATYYTSPSGALVASPVAGSVRVGIAKSASVLTVDADLAGGSGGATAAIGEVAAFARSAAPDGWLKCNGAAVSRTTYADLFAAIGATFGAGDGSTTFNLPDLRGEFVRGVDDGRGVDSGRVIGSWQADELRYHNHLVGQVIGGRGSEQISPIVGTGLRVNYTEYTGGNESRPRNIALLYCIKYYGNIMTPYSDMGRIVEPTPARIVYQTDRAGRYAGAVTADPSPLEPGAYLIPGGCVESAPPEILVGQMAVWEAGAWALHPLPDDELRALAVAVDAPTDPSRIVTGWHPAVIDGRIVQVWDTRPETDSERKARVNAPLLAALDAIDAATVRPLRAVLAAQAAGTAPAVDDVARLTELDSQAAALRLRLVS</sequence>
<dbReference type="Proteomes" id="UP000004169">
    <property type="component" value="Unassembled WGS sequence"/>
</dbReference>
<dbReference type="Pfam" id="PF07484">
    <property type="entry name" value="Collar"/>
    <property type="match status" value="1"/>
</dbReference>
<dbReference type="EMBL" id="CAHP01000028">
    <property type="protein sequence ID" value="CCG42195.1"/>
    <property type="molecule type" value="Genomic_DNA"/>
</dbReference>
<evidence type="ECO:0000313" key="4">
    <source>
        <dbReference type="Proteomes" id="UP000004169"/>
    </source>
</evidence>
<dbReference type="AlphaFoldDB" id="H8FV07"/>
<feature type="domain" description="Phage tail collar" evidence="2">
    <location>
        <begin position="485"/>
        <end position="542"/>
    </location>
</feature>
<accession>H8FV07</accession>
<proteinExistence type="predicted"/>
<reference evidence="3 4" key="1">
    <citation type="journal article" date="2012" name="J. Bacteriol.">
        <title>Draft Genome Sequence of the Purple Photosynthetic Bacterium Phaeospirillum molischianum DSM120, a Particularly Versatile Bacterium.</title>
        <authorList>
            <person name="Duquesne K."/>
            <person name="Prima V."/>
            <person name="Ji B."/>
            <person name="Rouy Z."/>
            <person name="Medigue C."/>
            <person name="Talla E."/>
            <person name="Sturgis J.N."/>
        </authorList>
    </citation>
    <scope>NUCLEOTIDE SEQUENCE [LARGE SCALE GENOMIC DNA]</scope>
    <source>
        <strain evidence="4">DSM120</strain>
    </source>
</reference>
<organism evidence="3 4">
    <name type="scientific">Magnetospirillum molischianum DSM 120</name>
    <dbReference type="NCBI Taxonomy" id="1150626"/>
    <lineage>
        <taxon>Bacteria</taxon>
        <taxon>Pseudomonadati</taxon>
        <taxon>Pseudomonadota</taxon>
        <taxon>Alphaproteobacteria</taxon>
        <taxon>Rhodospirillales</taxon>
        <taxon>Rhodospirillaceae</taxon>
        <taxon>Magnetospirillum</taxon>
    </lineage>
</organism>